<feature type="transmembrane region" description="Helical" evidence="2">
    <location>
        <begin position="40"/>
        <end position="61"/>
    </location>
</feature>
<name>A0A2S6G6P6_9GAMM</name>
<reference evidence="4 7" key="1">
    <citation type="submission" date="2018-02" db="EMBL/GenBank/DDBJ databases">
        <title>Deep subsurface shale carbon reservoir microbial communities from Ohio and West Virginia, USA.</title>
        <authorList>
            <person name="Wrighton K."/>
        </authorList>
    </citation>
    <scope>NUCLEOTIDE SEQUENCE [LARGE SCALE GENOMIC DNA]</scope>
    <source>
        <strain evidence="4 7">UTICA-S1B6</strain>
    </source>
</reference>
<organism evidence="5 6">
    <name type="scientific">Marinobacter persicus</name>
    <dbReference type="NCBI Taxonomy" id="930118"/>
    <lineage>
        <taxon>Bacteria</taxon>
        <taxon>Pseudomonadati</taxon>
        <taxon>Pseudomonadota</taxon>
        <taxon>Gammaproteobacteria</taxon>
        <taxon>Pseudomonadales</taxon>
        <taxon>Marinobacteraceae</taxon>
        <taxon>Marinobacter</taxon>
    </lineage>
</organism>
<sequence>MSKKWSQYSIVATIKETPLNTDKRLNAREFYVPDLCRVRAVFLMLVTSELLVLVLAIVQAPQGWIDWSYFGLLSLFVQWTTLTSAALVCLLRPRLARLTTSRATLAILAIVLLDVLAFSLFADRVLHPAPGGPDWQGIAKKLLLGALITLMVLRYFYLQHQWQQQREAQMQARLASLQARIQPHFLFNSMNSIASLIASDPDKAEEAVLDLSELFRASLRTDDQQVPLARELDLCRRYLAIESLRLGERLNVEWAIAPGLESQAIPPLSLQPLVENAVHHGIQHRSDGSTIRIEAYAKGAFVYVMIQNPEPGPHGGSHQGHRVGLSNTRSRLTAVFGDTAVLKQSRHNGTHTVTLRLPRQNLRQDSGHHGQEVKHHG</sequence>
<keyword evidence="5" id="KW-0418">Kinase</keyword>
<dbReference type="AlphaFoldDB" id="A0A2S6G6P6"/>
<evidence type="ECO:0000256" key="2">
    <source>
        <dbReference type="SAM" id="Phobius"/>
    </source>
</evidence>
<dbReference type="OrthoDB" id="2514702at2"/>
<dbReference type="Proteomes" id="UP000239446">
    <property type="component" value="Unassembled WGS sequence"/>
</dbReference>
<dbReference type="EMBL" id="PTIU01000010">
    <property type="protein sequence ID" value="PPK54815.1"/>
    <property type="molecule type" value="Genomic_DNA"/>
</dbReference>
<dbReference type="Proteomes" id="UP000239648">
    <property type="component" value="Unassembled WGS sequence"/>
</dbReference>
<evidence type="ECO:0000256" key="1">
    <source>
        <dbReference type="SAM" id="MobiDB-lite"/>
    </source>
</evidence>
<dbReference type="PANTHER" id="PTHR34220">
    <property type="entry name" value="SENSOR HISTIDINE KINASE YPDA"/>
    <property type="match status" value="1"/>
</dbReference>
<feature type="transmembrane region" description="Helical" evidence="2">
    <location>
        <begin position="142"/>
        <end position="158"/>
    </location>
</feature>
<feature type="region of interest" description="Disordered" evidence="1">
    <location>
        <begin position="348"/>
        <end position="377"/>
    </location>
</feature>
<evidence type="ECO:0000259" key="3">
    <source>
        <dbReference type="Pfam" id="PF06580"/>
    </source>
</evidence>
<protein>
    <submittedName>
        <fullName evidence="5">Two-component system sensor histidine kinase AlgZ</fullName>
    </submittedName>
</protein>
<evidence type="ECO:0000313" key="5">
    <source>
        <dbReference type="EMBL" id="PPK54815.1"/>
    </source>
</evidence>
<feature type="compositionally biased region" description="Basic and acidic residues" evidence="1">
    <location>
        <begin position="365"/>
        <end position="377"/>
    </location>
</feature>
<dbReference type="InterPro" id="IPR036890">
    <property type="entry name" value="HATPase_C_sf"/>
</dbReference>
<dbReference type="GO" id="GO:0016020">
    <property type="term" value="C:membrane"/>
    <property type="evidence" value="ECO:0007669"/>
    <property type="project" value="InterPro"/>
</dbReference>
<feature type="transmembrane region" description="Helical" evidence="2">
    <location>
        <begin position="103"/>
        <end position="122"/>
    </location>
</feature>
<feature type="transmembrane region" description="Helical" evidence="2">
    <location>
        <begin position="67"/>
        <end position="91"/>
    </location>
</feature>
<proteinExistence type="predicted"/>
<accession>A0A2S6G6P6</accession>
<keyword evidence="7" id="KW-1185">Reference proteome</keyword>
<reference evidence="5 6" key="2">
    <citation type="submission" date="2018-02" db="EMBL/GenBank/DDBJ databases">
        <title>Subsurface microbial communities from deep shales in Ohio and West Virginia, USA.</title>
        <authorList>
            <person name="Wrighton K."/>
        </authorList>
    </citation>
    <scope>NUCLEOTIDE SEQUENCE [LARGE SCALE GENOMIC DNA]</scope>
    <source>
        <strain evidence="5 6">UTICA-S1B9</strain>
    </source>
</reference>
<dbReference type="Pfam" id="PF06580">
    <property type="entry name" value="His_kinase"/>
    <property type="match status" value="1"/>
</dbReference>
<feature type="domain" description="Signal transduction histidine kinase internal region" evidence="3">
    <location>
        <begin position="172"/>
        <end position="250"/>
    </location>
</feature>
<evidence type="ECO:0000313" key="4">
    <source>
        <dbReference type="EMBL" id="PPK51405.1"/>
    </source>
</evidence>
<keyword evidence="5" id="KW-0808">Transferase</keyword>
<dbReference type="Gene3D" id="3.30.565.10">
    <property type="entry name" value="Histidine kinase-like ATPase, C-terminal domain"/>
    <property type="match status" value="1"/>
</dbReference>
<dbReference type="EMBL" id="PTIT01000012">
    <property type="protein sequence ID" value="PPK51405.1"/>
    <property type="molecule type" value="Genomic_DNA"/>
</dbReference>
<keyword evidence="2" id="KW-1133">Transmembrane helix</keyword>
<dbReference type="InterPro" id="IPR050640">
    <property type="entry name" value="Bact_2-comp_sensor_kinase"/>
</dbReference>
<dbReference type="PANTHER" id="PTHR34220:SF7">
    <property type="entry name" value="SENSOR HISTIDINE KINASE YPDA"/>
    <property type="match status" value="1"/>
</dbReference>
<keyword evidence="2" id="KW-0472">Membrane</keyword>
<comment type="caution">
    <text evidence="5">The sequence shown here is derived from an EMBL/GenBank/DDBJ whole genome shotgun (WGS) entry which is preliminary data.</text>
</comment>
<evidence type="ECO:0000313" key="6">
    <source>
        <dbReference type="Proteomes" id="UP000239446"/>
    </source>
</evidence>
<evidence type="ECO:0000313" key="7">
    <source>
        <dbReference type="Proteomes" id="UP000239648"/>
    </source>
</evidence>
<dbReference type="GO" id="GO:0000155">
    <property type="term" value="F:phosphorelay sensor kinase activity"/>
    <property type="evidence" value="ECO:0007669"/>
    <property type="project" value="InterPro"/>
</dbReference>
<gene>
    <name evidence="5" type="ORF">B0H24_101082</name>
    <name evidence="4" type="ORF">BY455_1124</name>
</gene>
<dbReference type="SUPFAM" id="SSF55874">
    <property type="entry name" value="ATPase domain of HSP90 chaperone/DNA topoisomerase II/histidine kinase"/>
    <property type="match status" value="1"/>
</dbReference>
<dbReference type="InterPro" id="IPR010559">
    <property type="entry name" value="Sig_transdc_His_kin_internal"/>
</dbReference>
<keyword evidence="2" id="KW-0812">Transmembrane</keyword>
<dbReference type="STRING" id="930118.SAMN05216429_104170"/>